<dbReference type="NCBIfam" id="TIGR03172">
    <property type="entry name" value="selenium cofactor biosynthesis protein YqeC"/>
    <property type="match status" value="1"/>
</dbReference>
<gene>
    <name evidence="1" type="primary">yqeC</name>
    <name evidence="1" type="ORF">LKD71_07945</name>
</gene>
<accession>A0AAE3J6R3</accession>
<evidence type="ECO:0000313" key="1">
    <source>
        <dbReference type="EMBL" id="MCC2189735.1"/>
    </source>
</evidence>
<protein>
    <submittedName>
        <fullName evidence="1">Selenium-dependent hydroxylase accessory protein YqeC</fullName>
    </submittedName>
</protein>
<evidence type="ECO:0000313" key="2">
    <source>
        <dbReference type="Proteomes" id="UP001197875"/>
    </source>
</evidence>
<dbReference type="AlphaFoldDB" id="A0AAE3J6R3"/>
<keyword evidence="2" id="KW-1185">Reference proteome</keyword>
<dbReference type="InterPro" id="IPR017587">
    <property type="entry name" value="YqeC"/>
</dbReference>
<comment type="caution">
    <text evidence="1">The sequence shown here is derived from an EMBL/GenBank/DDBJ whole genome shotgun (WGS) entry which is preliminary data.</text>
</comment>
<proteinExistence type="predicted"/>
<dbReference type="Pfam" id="PF19842">
    <property type="entry name" value="YqeC"/>
    <property type="match status" value="1"/>
</dbReference>
<organism evidence="1 2">
    <name type="scientific">Fusicatenibacter faecihominis</name>
    <dbReference type="NCBI Taxonomy" id="2881276"/>
    <lineage>
        <taxon>Bacteria</taxon>
        <taxon>Bacillati</taxon>
        <taxon>Bacillota</taxon>
        <taxon>Clostridia</taxon>
        <taxon>Lachnospirales</taxon>
        <taxon>Lachnospiraceae</taxon>
        <taxon>Fusicatenibacter</taxon>
    </lineage>
</organism>
<dbReference type="Proteomes" id="UP001197875">
    <property type="component" value="Unassembled WGS sequence"/>
</dbReference>
<reference evidence="1 2" key="1">
    <citation type="submission" date="2021-10" db="EMBL/GenBank/DDBJ databases">
        <title>Anaerobic single-cell dispensing facilitates the cultivation of human gut bacteria.</title>
        <authorList>
            <person name="Afrizal A."/>
        </authorList>
    </citation>
    <scope>NUCLEOTIDE SEQUENCE [LARGE SCALE GENOMIC DNA]</scope>
    <source>
        <strain evidence="1 2">CLA-AA-H277</strain>
    </source>
</reference>
<name>A0AAE3J6R3_9FIRM</name>
<sequence>MKKPFHIAAVGSGGKTTLLYTLAREARERGLSVLLLPTTHMQLPERDGVLTGRAEDVIEKLKKDGFAVAGVPVGSSEIKKIGFPGWETYEKAGAFADLVLVEADGSRRLPLKYPNATEPIVPEDTDLILAVTGLSALGKDPAKFCHRKELAVEALAKAYSLLSALSTCEPPTGHQQIPSALCEPLSSPQDWQTITAQDMALLQNLGYLVPLRSHFPAPVIPVWNQADTPELQETALSMLEFLGEKKGLVTCTLA</sequence>
<dbReference type="RefSeq" id="WP_227615013.1">
    <property type="nucleotide sequence ID" value="NZ_JAJEPR010000010.1"/>
</dbReference>
<dbReference type="EMBL" id="JAJEPR010000010">
    <property type="protein sequence ID" value="MCC2189735.1"/>
    <property type="molecule type" value="Genomic_DNA"/>
</dbReference>